<keyword evidence="1" id="KW-0573">Peptidoglycan synthesis</keyword>
<dbReference type="PROSITE" id="PS52029">
    <property type="entry name" value="LD_TPASE"/>
    <property type="match status" value="1"/>
</dbReference>
<feature type="compositionally biased region" description="Polar residues" evidence="2">
    <location>
        <begin position="19"/>
        <end position="28"/>
    </location>
</feature>
<proteinExistence type="predicted"/>
<feature type="region of interest" description="Disordered" evidence="2">
    <location>
        <begin position="1"/>
        <end position="31"/>
    </location>
</feature>
<accession>A0A2W5QWU4</accession>
<feature type="domain" description="L,D-TPase catalytic" evidence="3">
    <location>
        <begin position="36"/>
        <end position="205"/>
    </location>
</feature>
<evidence type="ECO:0000256" key="2">
    <source>
        <dbReference type="SAM" id="MobiDB-lite"/>
    </source>
</evidence>
<feature type="active site" description="Nucleophile" evidence="1">
    <location>
        <position position="179"/>
    </location>
</feature>
<sequence length="205" mass="23031">MIVNGKRVNKKALRHEIPSKSTPKSTSARPIARTRLRVAAKVGSPTRGWLFAGGQAFPVALGRAGIRHDKREGDGATPAGTWYPRELRYRADHGPRPRTLLPVRRTRPDDGWCDAPTDGRYNRAVRLPFRPSHEEMWRADGLYDLVIVIDHNARPRRARRGSAVFLHLARPDFEPTAGCIAFRRADLRRLLAVLSPRTALVVGVR</sequence>
<dbReference type="GO" id="GO:0009252">
    <property type="term" value="P:peptidoglycan biosynthetic process"/>
    <property type="evidence" value="ECO:0007669"/>
    <property type="project" value="UniProtKB-KW"/>
</dbReference>
<organism evidence="4 5">
    <name type="scientific">Ancylobacter novellus</name>
    <name type="common">Thiobacillus novellus</name>
    <dbReference type="NCBI Taxonomy" id="921"/>
    <lineage>
        <taxon>Bacteria</taxon>
        <taxon>Pseudomonadati</taxon>
        <taxon>Pseudomonadota</taxon>
        <taxon>Alphaproteobacteria</taxon>
        <taxon>Hyphomicrobiales</taxon>
        <taxon>Xanthobacteraceae</taxon>
        <taxon>Ancylobacter</taxon>
    </lineage>
</organism>
<dbReference type="GO" id="GO:0008360">
    <property type="term" value="P:regulation of cell shape"/>
    <property type="evidence" value="ECO:0007669"/>
    <property type="project" value="UniProtKB-UniRule"/>
</dbReference>
<dbReference type="GO" id="GO:0016740">
    <property type="term" value="F:transferase activity"/>
    <property type="evidence" value="ECO:0007669"/>
    <property type="project" value="InterPro"/>
</dbReference>
<evidence type="ECO:0000313" key="4">
    <source>
        <dbReference type="EMBL" id="PZQ79445.1"/>
    </source>
</evidence>
<dbReference type="EMBL" id="QFQD01000088">
    <property type="protein sequence ID" value="PZQ79445.1"/>
    <property type="molecule type" value="Genomic_DNA"/>
</dbReference>
<comment type="pathway">
    <text evidence="1">Cell wall biogenesis; peptidoglycan biosynthesis.</text>
</comment>
<dbReference type="PANTHER" id="PTHR38589">
    <property type="entry name" value="BLR0621 PROTEIN"/>
    <property type="match status" value="1"/>
</dbReference>
<dbReference type="PANTHER" id="PTHR38589:SF1">
    <property type="entry name" value="BLR0621 PROTEIN"/>
    <property type="match status" value="1"/>
</dbReference>
<gene>
    <name evidence="4" type="ORF">DI549_20155</name>
</gene>
<comment type="caution">
    <text evidence="4">The sequence shown here is derived from an EMBL/GenBank/DDBJ whole genome shotgun (WGS) entry which is preliminary data.</text>
</comment>
<evidence type="ECO:0000259" key="3">
    <source>
        <dbReference type="PROSITE" id="PS52029"/>
    </source>
</evidence>
<evidence type="ECO:0000313" key="5">
    <source>
        <dbReference type="Proteomes" id="UP000248887"/>
    </source>
</evidence>
<name>A0A2W5QWU4_ANCNO</name>
<dbReference type="GO" id="GO:0071555">
    <property type="term" value="P:cell wall organization"/>
    <property type="evidence" value="ECO:0007669"/>
    <property type="project" value="UniProtKB-UniRule"/>
</dbReference>
<reference evidence="4 5" key="1">
    <citation type="submission" date="2017-08" db="EMBL/GenBank/DDBJ databases">
        <title>Infants hospitalized years apart are colonized by the same room-sourced microbial strains.</title>
        <authorList>
            <person name="Brooks B."/>
            <person name="Olm M.R."/>
            <person name="Firek B.A."/>
            <person name="Baker R."/>
            <person name="Thomas B.C."/>
            <person name="Morowitz M.J."/>
            <person name="Banfield J.F."/>
        </authorList>
    </citation>
    <scope>NUCLEOTIDE SEQUENCE [LARGE SCALE GENOMIC DNA]</scope>
    <source>
        <strain evidence="4">S2_005_001_R2_27</strain>
    </source>
</reference>
<dbReference type="InterPro" id="IPR005490">
    <property type="entry name" value="LD_TPept_cat_dom"/>
</dbReference>
<evidence type="ECO:0000256" key="1">
    <source>
        <dbReference type="PROSITE-ProRule" id="PRU01373"/>
    </source>
</evidence>
<protein>
    <submittedName>
        <fullName evidence="4">L,D-transpeptidase catalytic domain protein</fullName>
    </submittedName>
</protein>
<dbReference type="Pfam" id="PF03734">
    <property type="entry name" value="YkuD"/>
    <property type="match status" value="1"/>
</dbReference>
<dbReference type="AlphaFoldDB" id="A0A2W5QWU4"/>
<feature type="active site" description="Proton donor/acceptor" evidence="1">
    <location>
        <position position="167"/>
    </location>
</feature>
<keyword evidence="1" id="KW-0961">Cell wall biogenesis/degradation</keyword>
<keyword evidence="1" id="KW-0133">Cell shape</keyword>
<dbReference type="Proteomes" id="UP000248887">
    <property type="component" value="Unassembled WGS sequence"/>
</dbReference>